<dbReference type="OrthoDB" id="3945475at2759"/>
<dbReference type="Proteomes" id="UP000504636">
    <property type="component" value="Unplaced"/>
</dbReference>
<proteinExistence type="predicted"/>
<reference evidence="2 4" key="1">
    <citation type="journal article" date="2020" name="Stud. Mycol.">
        <title>101 Dothideomycetes genomes: a test case for predicting lifestyles and emergence of pathogens.</title>
        <authorList>
            <person name="Haridas S."/>
            <person name="Albert R."/>
            <person name="Binder M."/>
            <person name="Bloem J."/>
            <person name="Labutti K."/>
            <person name="Salamov A."/>
            <person name="Andreopoulos B."/>
            <person name="Baker S."/>
            <person name="Barry K."/>
            <person name="Bills G."/>
            <person name="Bluhm B."/>
            <person name="Cannon C."/>
            <person name="Castanera R."/>
            <person name="Culley D."/>
            <person name="Daum C."/>
            <person name="Ezra D."/>
            <person name="Gonzalez J."/>
            <person name="Henrissat B."/>
            <person name="Kuo A."/>
            <person name="Liang C."/>
            <person name="Lipzen A."/>
            <person name="Lutzoni F."/>
            <person name="Magnuson J."/>
            <person name="Mondo S."/>
            <person name="Nolan M."/>
            <person name="Ohm R."/>
            <person name="Pangilinan J."/>
            <person name="Park H.-J."/>
            <person name="Ramirez L."/>
            <person name="Alfaro M."/>
            <person name="Sun H."/>
            <person name="Tritt A."/>
            <person name="Yoshinaga Y."/>
            <person name="Zwiers L.-H."/>
            <person name="Turgeon B."/>
            <person name="Goodwin S."/>
            <person name="Spatafora J."/>
            <person name="Crous P."/>
            <person name="Grigoriev I."/>
        </authorList>
    </citation>
    <scope>NUCLEOTIDE SEQUENCE</scope>
    <source>
        <strain evidence="2 4">CBS 304.34</strain>
    </source>
</reference>
<dbReference type="AlphaFoldDB" id="A0A6A6XZ64"/>
<feature type="region of interest" description="Disordered" evidence="1">
    <location>
        <begin position="298"/>
        <end position="322"/>
    </location>
</feature>
<dbReference type="EMBL" id="MU003727">
    <property type="protein sequence ID" value="KAF2801866.1"/>
    <property type="molecule type" value="Genomic_DNA"/>
</dbReference>
<dbReference type="PANTHER" id="PTHR38795">
    <property type="entry name" value="DUF6604 DOMAIN-CONTAINING PROTEIN"/>
    <property type="match status" value="1"/>
</dbReference>
<evidence type="ECO:0000313" key="2">
    <source>
        <dbReference type="EMBL" id="KAF2801866.1"/>
    </source>
</evidence>
<evidence type="ECO:0000256" key="1">
    <source>
        <dbReference type="SAM" id="MobiDB-lite"/>
    </source>
</evidence>
<dbReference type="RefSeq" id="XP_033568830.1">
    <property type="nucleotide sequence ID" value="XM_033726333.1"/>
</dbReference>
<organism evidence="2">
    <name type="scientific">Mytilinidion resinicola</name>
    <dbReference type="NCBI Taxonomy" id="574789"/>
    <lineage>
        <taxon>Eukaryota</taxon>
        <taxon>Fungi</taxon>
        <taxon>Dikarya</taxon>
        <taxon>Ascomycota</taxon>
        <taxon>Pezizomycotina</taxon>
        <taxon>Dothideomycetes</taxon>
        <taxon>Pleosporomycetidae</taxon>
        <taxon>Mytilinidiales</taxon>
        <taxon>Mytilinidiaceae</taxon>
        <taxon>Mytilinidion</taxon>
    </lineage>
</organism>
<accession>A0A6A6XZ64</accession>
<name>A0A6A6XZ64_9PEZI</name>
<evidence type="ECO:0000313" key="3">
    <source>
        <dbReference type="Proteomes" id="UP000504636"/>
    </source>
</evidence>
<keyword evidence="3" id="KW-1185">Reference proteome</keyword>
<dbReference type="GeneID" id="54467226"/>
<dbReference type="PANTHER" id="PTHR38795:SF1">
    <property type="entry name" value="DUF6604 DOMAIN-CONTAINING PROTEIN"/>
    <property type="match status" value="1"/>
</dbReference>
<gene>
    <name evidence="2 4" type="ORF">BDZ99DRAFT_528078</name>
</gene>
<reference evidence="4" key="3">
    <citation type="submission" date="2025-04" db="UniProtKB">
        <authorList>
            <consortium name="RefSeq"/>
        </authorList>
    </citation>
    <scope>IDENTIFICATION</scope>
    <source>
        <strain evidence="4">CBS 304.34</strain>
    </source>
</reference>
<evidence type="ECO:0000313" key="4">
    <source>
        <dbReference type="RefSeq" id="XP_033568830.1"/>
    </source>
</evidence>
<protein>
    <submittedName>
        <fullName evidence="2 4">Uncharacterized protein</fullName>
    </submittedName>
</protein>
<sequence length="445" mass="50149">MKAASSQVQDSFKFFVDSSGTLDTEEVRWLSEDQDLIMKIYQRKSLNLVEPPVIMLKAMTMEKFSSRPQSDHGLSSKMLKTPRRTARWGENAKKINATKMIEPNADSDFLLRANPLYAGTLLVDVGAMVEEAGVALANHHLSIFTQVEIDVNSVGAPLVVPLAARKAPRKGTPFPCCLDSKEAPQLRKEELLQPELFCVAHLYNALHRFDLLDVHWTDIDRIIEQHKGAIFANGISSSPKDAVARFSYRTGLSTRNFRHFNTKMPWRFRTTSVTQALRGFFSSKESLSRLTDNLRTQAESHQPKVYGQGPERSASLKTGKSNKTSILTPRHSLLEMGRYIEAILPDVELDYATLTKIFNKLLKQLRARILSKFGIDYPTIQQYPGDSNDHSLLLVVLGIVTEAKEVSTKRYRGKKTENEDGNDVWKNAPQVVLARDMLETCIGRL</sequence>
<reference evidence="4" key="2">
    <citation type="submission" date="2020-04" db="EMBL/GenBank/DDBJ databases">
        <authorList>
            <consortium name="NCBI Genome Project"/>
        </authorList>
    </citation>
    <scope>NUCLEOTIDE SEQUENCE</scope>
    <source>
        <strain evidence="4">CBS 304.34</strain>
    </source>
</reference>